<evidence type="ECO:0000313" key="1">
    <source>
        <dbReference type="EMBL" id="OTA03115.1"/>
    </source>
</evidence>
<proteinExistence type="predicted"/>
<organism evidence="1 2">
    <name type="scientific">Trichoderma parareesei</name>
    <name type="common">Filamentous fungus</name>
    <dbReference type="NCBI Taxonomy" id="858221"/>
    <lineage>
        <taxon>Eukaryota</taxon>
        <taxon>Fungi</taxon>
        <taxon>Dikarya</taxon>
        <taxon>Ascomycota</taxon>
        <taxon>Pezizomycotina</taxon>
        <taxon>Sordariomycetes</taxon>
        <taxon>Hypocreomycetidae</taxon>
        <taxon>Hypocreales</taxon>
        <taxon>Hypocreaceae</taxon>
        <taxon>Trichoderma</taxon>
    </lineage>
</organism>
<name>A0A2H2ZQX4_TRIPA</name>
<gene>
    <name evidence="1" type="ORF">A9Z42_0035370</name>
</gene>
<dbReference type="AlphaFoldDB" id="A0A2H2ZQX4"/>
<evidence type="ECO:0000313" key="2">
    <source>
        <dbReference type="Proteomes" id="UP000219286"/>
    </source>
</evidence>
<dbReference type="Proteomes" id="UP000219286">
    <property type="component" value="Unassembled WGS sequence"/>
</dbReference>
<reference evidence="1 2" key="1">
    <citation type="journal article" date="2015" name="Genome Announc.">
        <title>Genome sequence and annotation of Trichoderma parareesei, the ancestor of the cellulase producer Trichoderma reesei.</title>
        <authorList>
            <person name="Yang D."/>
            <person name="Pomraning K."/>
            <person name="Kopchinskiy A."/>
            <person name="Karimi Aghcheh R."/>
            <person name="Atanasova L."/>
            <person name="Chenthamara K."/>
            <person name="Baker S.E."/>
            <person name="Zhang R."/>
            <person name="Shen Q."/>
            <person name="Freitag M."/>
            <person name="Kubicek C.P."/>
            <person name="Druzhinina I.S."/>
        </authorList>
    </citation>
    <scope>NUCLEOTIDE SEQUENCE [LARGE SCALE GENOMIC DNA]</scope>
    <source>
        <strain evidence="1 2">CBS 125925</strain>
    </source>
</reference>
<sequence length="118" mass="14091">MSETELQRIYWPSEDWKRLIFLSRTLGKLPSDLRKFKQATLIIGTTASKPNWVYRRLESHHEITEKMVLKTKDGRDAIQYVFCDDEGEVLLDEKVDIKVYAMTTKEHEQWRREEAESE</sequence>
<comment type="caution">
    <text evidence="1">The sequence shown here is derived from an EMBL/GenBank/DDBJ whole genome shotgun (WGS) entry which is preliminary data.</text>
</comment>
<keyword evidence="2" id="KW-1185">Reference proteome</keyword>
<protein>
    <submittedName>
        <fullName evidence="1">Uncharacterized protein</fullName>
    </submittedName>
</protein>
<accession>A0A2H2ZQX4</accession>
<dbReference type="EMBL" id="LFMI01000380">
    <property type="protein sequence ID" value="OTA03115.1"/>
    <property type="molecule type" value="Genomic_DNA"/>
</dbReference>